<evidence type="ECO:0000313" key="1">
    <source>
        <dbReference type="EMBL" id="CAB3933147.1"/>
    </source>
</evidence>
<gene>
    <name evidence="1" type="ORF">LMG6000_03080</name>
</gene>
<dbReference type="EMBL" id="CADILH010000005">
    <property type="protein sequence ID" value="CAB3933147.1"/>
    <property type="molecule type" value="Genomic_DNA"/>
</dbReference>
<dbReference type="Proteomes" id="UP000494183">
    <property type="component" value="Unassembled WGS sequence"/>
</dbReference>
<reference evidence="1 2" key="1">
    <citation type="submission" date="2020-04" db="EMBL/GenBank/DDBJ databases">
        <authorList>
            <person name="De Canck E."/>
        </authorList>
    </citation>
    <scope>NUCLEOTIDE SEQUENCE [LARGE SCALE GENOMIC DNA]</scope>
    <source>
        <strain evidence="1 2">LMG 6000</strain>
    </source>
</reference>
<accession>A0A6S7F2Z0</accession>
<sequence length="56" mass="6194">MTGTPLLTPTEGFAPGTFLSTEIGSVCASTGDQTCVKTTDQMIRERSLDIMRRRWE</sequence>
<evidence type="ECO:0000313" key="2">
    <source>
        <dbReference type="Proteomes" id="UP000494183"/>
    </source>
</evidence>
<organism evidence="1 2">
    <name type="scientific">Achromobacter insolitus</name>
    <dbReference type="NCBI Taxonomy" id="217204"/>
    <lineage>
        <taxon>Bacteria</taxon>
        <taxon>Pseudomonadati</taxon>
        <taxon>Pseudomonadota</taxon>
        <taxon>Betaproteobacteria</taxon>
        <taxon>Burkholderiales</taxon>
        <taxon>Alcaligenaceae</taxon>
        <taxon>Achromobacter</taxon>
    </lineage>
</organism>
<proteinExistence type="predicted"/>
<protein>
    <submittedName>
        <fullName evidence="1">Uncharacterized protein</fullName>
    </submittedName>
</protein>
<name>A0A6S7F2Z0_9BURK</name>
<dbReference type="AlphaFoldDB" id="A0A6S7F2Z0"/>
<keyword evidence="2" id="KW-1185">Reference proteome</keyword>